<evidence type="ECO:0000256" key="1">
    <source>
        <dbReference type="SAM" id="MobiDB-lite"/>
    </source>
</evidence>
<accession>A0A6J5MGH7</accession>
<feature type="region of interest" description="Disordered" evidence="1">
    <location>
        <begin position="118"/>
        <end position="142"/>
    </location>
</feature>
<sequence>MLKKTCAACGKDRKRTKLVYDNKFRPYCSRAHECNESNPNSVTNLIKNGKMTQLLTHDDAVKLFAEHNNGNMIRLLDSPITIRLTDVHQAQFIEDSCKRLNMTTSEFIRSLIEKASQSSNADVTPEIPATPATPAVDDDLTF</sequence>
<dbReference type="EMBL" id="LR796426">
    <property type="protein sequence ID" value="CAB4144166.1"/>
    <property type="molecule type" value="Genomic_DNA"/>
</dbReference>
<name>A0A6J5MGH7_9CAUD</name>
<feature type="compositionally biased region" description="Low complexity" evidence="1">
    <location>
        <begin position="124"/>
        <end position="135"/>
    </location>
</feature>
<evidence type="ECO:0000313" key="2">
    <source>
        <dbReference type="EMBL" id="CAB4144166.1"/>
    </source>
</evidence>
<reference evidence="2" key="1">
    <citation type="submission" date="2020-04" db="EMBL/GenBank/DDBJ databases">
        <authorList>
            <person name="Chiriac C."/>
            <person name="Salcher M."/>
            <person name="Ghai R."/>
            <person name="Kavagutti S V."/>
        </authorList>
    </citation>
    <scope>NUCLEOTIDE SEQUENCE</scope>
</reference>
<proteinExistence type="predicted"/>
<protein>
    <submittedName>
        <fullName evidence="2">Uncharacterized protein</fullName>
    </submittedName>
</protein>
<gene>
    <name evidence="2" type="ORF">UFOVP453_23</name>
</gene>
<organism evidence="2">
    <name type="scientific">uncultured Caudovirales phage</name>
    <dbReference type="NCBI Taxonomy" id="2100421"/>
    <lineage>
        <taxon>Viruses</taxon>
        <taxon>Duplodnaviria</taxon>
        <taxon>Heunggongvirae</taxon>
        <taxon>Uroviricota</taxon>
        <taxon>Caudoviricetes</taxon>
        <taxon>Peduoviridae</taxon>
        <taxon>Maltschvirus</taxon>
        <taxon>Maltschvirus maltsch</taxon>
    </lineage>
</organism>